<keyword evidence="5" id="KW-1185">Reference proteome</keyword>
<gene>
    <name evidence="4" type="ORF">ACFQZM_10670</name>
</gene>
<keyword evidence="4" id="KW-0328">Glycosyltransferase</keyword>
<dbReference type="RefSeq" id="WP_131761062.1">
    <property type="nucleotide sequence ID" value="NZ_CAACUY010000144.1"/>
</dbReference>
<organism evidence="4 5">
    <name type="scientific">Actinomadura fibrosa</name>
    <dbReference type="NCBI Taxonomy" id="111802"/>
    <lineage>
        <taxon>Bacteria</taxon>
        <taxon>Bacillati</taxon>
        <taxon>Actinomycetota</taxon>
        <taxon>Actinomycetes</taxon>
        <taxon>Streptosporangiales</taxon>
        <taxon>Thermomonosporaceae</taxon>
        <taxon>Actinomadura</taxon>
    </lineage>
</organism>
<keyword evidence="4" id="KW-0808">Transferase</keyword>
<name>A0ABW2XHC2_9ACTN</name>
<feature type="region of interest" description="Disordered" evidence="1">
    <location>
        <begin position="1"/>
        <end position="21"/>
    </location>
</feature>
<accession>A0ABW2XHC2</accession>
<dbReference type="InterPro" id="IPR029044">
    <property type="entry name" value="Nucleotide-diphossugar_trans"/>
</dbReference>
<comment type="caution">
    <text evidence="4">The sequence shown here is derived from an EMBL/GenBank/DDBJ whole genome shotgun (WGS) entry which is preliminary data.</text>
</comment>
<dbReference type="EMBL" id="JBHTGP010000005">
    <property type="protein sequence ID" value="MFD0684964.1"/>
    <property type="molecule type" value="Genomic_DNA"/>
</dbReference>
<feature type="compositionally biased region" description="Basic and acidic residues" evidence="1">
    <location>
        <begin position="137"/>
        <end position="146"/>
    </location>
</feature>
<dbReference type="InterPro" id="IPR001173">
    <property type="entry name" value="Glyco_trans_2-like"/>
</dbReference>
<dbReference type="SUPFAM" id="SSF53756">
    <property type="entry name" value="UDP-Glycosyltransferase/glycogen phosphorylase"/>
    <property type="match status" value="1"/>
</dbReference>
<evidence type="ECO:0000256" key="1">
    <source>
        <dbReference type="SAM" id="MobiDB-lite"/>
    </source>
</evidence>
<feature type="region of interest" description="Disordered" evidence="1">
    <location>
        <begin position="124"/>
        <end position="146"/>
    </location>
</feature>
<evidence type="ECO:0000313" key="4">
    <source>
        <dbReference type="EMBL" id="MFD0684964.1"/>
    </source>
</evidence>
<evidence type="ECO:0000259" key="3">
    <source>
        <dbReference type="Pfam" id="PF13524"/>
    </source>
</evidence>
<feature type="domain" description="Spore protein YkvP/CgeB glycosyl transferase-like" evidence="3">
    <location>
        <begin position="330"/>
        <end position="436"/>
    </location>
</feature>
<dbReference type="Pfam" id="PF00535">
    <property type="entry name" value="Glycos_transf_2"/>
    <property type="match status" value="1"/>
</dbReference>
<sequence length="680" mass="74666">MPETDPTPAAPPPAPVPADEAGLRARGDRLAADNAAVRLRLAELERERADRDGQIARLVTALNEAGRRIGDLDRDRAAEAHRAEVAEWRLEALRLRRWSRLGPALGAFRRRPLAPSSFRRVRDALRARPLPPEPPEEPARTRRPDDVRVVDTEPMDAPVPLPPDGPVTRPDIVAAVVAGPVLTAALRYEWTQVDGLEPDGWREALEERRPDLLLVESGPAPLPVAEIAAWCEENGVPSAYWDTGAGIGEAASRFTHVFTVDAAAVPEHRQSLGHDRVGHLPFAAQPRLHNPVRVQDQGRYPLLYEGEYDAAAEPLIGPAPRLGAHFAATGFPRLYRQRVIPPRPYEQAVAVRKRYQVMIAPDSRVAFEAAASGVPVVHHRADADPSFGPAVEDGKNASRVLRGLLNAKELRDRQAHLALRAVHAGHTYRHRVDTVLERLGAGPARAPQAGRPAVSLLLSTCRAEQLGPAIEMAARQEWRPLQLVVVLHGLDLDPVDVQKLAMDAGIDDVAVLAADPSVPLGGCLNRAIDAADGDYIGKIDDDEIYGPHYLTDLLPAFSYTEASVVGKLAHYAHLGSIDATLLRYPEHEHRYVDVLRGGALLAEGDLMRSYRFADVGRGEDTDLFRRLKFDGVKVYAADRFNFITIRHADAARHTWRPSDLELIADSQVAFYGLAQEHILF</sequence>
<evidence type="ECO:0000259" key="2">
    <source>
        <dbReference type="Pfam" id="PF00535"/>
    </source>
</evidence>
<protein>
    <submittedName>
        <fullName evidence="4">Glycosyltransferase</fullName>
        <ecNumber evidence="4">2.4.-.-</ecNumber>
    </submittedName>
</protein>
<reference evidence="5" key="1">
    <citation type="journal article" date="2019" name="Int. J. Syst. Evol. Microbiol.">
        <title>The Global Catalogue of Microorganisms (GCM) 10K type strain sequencing project: providing services to taxonomists for standard genome sequencing and annotation.</title>
        <authorList>
            <consortium name="The Broad Institute Genomics Platform"/>
            <consortium name="The Broad Institute Genome Sequencing Center for Infectious Disease"/>
            <person name="Wu L."/>
            <person name="Ma J."/>
        </authorList>
    </citation>
    <scope>NUCLEOTIDE SEQUENCE [LARGE SCALE GENOMIC DNA]</scope>
    <source>
        <strain evidence="5">JCM 9371</strain>
    </source>
</reference>
<dbReference type="InterPro" id="IPR055259">
    <property type="entry name" value="YkvP/CgeB_Glyco_trans-like"/>
</dbReference>
<feature type="domain" description="Glycosyltransferase 2-like" evidence="2">
    <location>
        <begin position="464"/>
        <end position="566"/>
    </location>
</feature>
<evidence type="ECO:0000313" key="5">
    <source>
        <dbReference type="Proteomes" id="UP001597063"/>
    </source>
</evidence>
<dbReference type="GO" id="GO:0016757">
    <property type="term" value="F:glycosyltransferase activity"/>
    <property type="evidence" value="ECO:0007669"/>
    <property type="project" value="UniProtKB-KW"/>
</dbReference>
<dbReference type="Pfam" id="PF13524">
    <property type="entry name" value="Glyco_trans_1_2"/>
    <property type="match status" value="1"/>
</dbReference>
<dbReference type="Proteomes" id="UP001597063">
    <property type="component" value="Unassembled WGS sequence"/>
</dbReference>
<dbReference type="Gene3D" id="3.90.550.10">
    <property type="entry name" value="Spore Coat Polysaccharide Biosynthesis Protein SpsA, Chain A"/>
    <property type="match status" value="1"/>
</dbReference>
<proteinExistence type="predicted"/>
<dbReference type="SUPFAM" id="SSF53448">
    <property type="entry name" value="Nucleotide-diphospho-sugar transferases"/>
    <property type="match status" value="1"/>
</dbReference>
<dbReference type="EC" id="2.4.-.-" evidence="4"/>